<name>A0A929N006_9ACTO</name>
<organism evidence="1 2">
    <name type="scientific">Schaalia georgiae</name>
    <dbReference type="NCBI Taxonomy" id="52768"/>
    <lineage>
        <taxon>Bacteria</taxon>
        <taxon>Bacillati</taxon>
        <taxon>Actinomycetota</taxon>
        <taxon>Actinomycetes</taxon>
        <taxon>Actinomycetales</taxon>
        <taxon>Actinomycetaceae</taxon>
        <taxon>Schaalia</taxon>
    </lineage>
</organism>
<evidence type="ECO:0000313" key="1">
    <source>
        <dbReference type="EMBL" id="MBF0940337.1"/>
    </source>
</evidence>
<accession>A0A929N006</accession>
<dbReference type="Proteomes" id="UP000718630">
    <property type="component" value="Unassembled WGS sequence"/>
</dbReference>
<reference evidence="1" key="1">
    <citation type="submission" date="2020-04" db="EMBL/GenBank/DDBJ databases">
        <title>Deep metagenomics examines the oral microbiome during advanced dental caries in children, revealing novel taxa and co-occurrences with host molecules.</title>
        <authorList>
            <person name="Baker J.L."/>
            <person name="Morton J.T."/>
            <person name="Dinis M."/>
            <person name="Alvarez R."/>
            <person name="Tran N.C."/>
            <person name="Knight R."/>
            <person name="Edlund A."/>
        </authorList>
    </citation>
    <scope>NUCLEOTIDE SEQUENCE</scope>
    <source>
        <strain evidence="1">JCVI_32_bin.64</strain>
    </source>
</reference>
<sequence length="123" mass="13390">MIIGIVVALPFLVVACLLFWSAHSSNQQRQNDPALQASDIQKTDRVPWEIQGDVRAPGDAITPSDDWINGIGSAWTIEEPAWSSGSFNYRVAYATNGALVITSQSANTWQSTLKGWDISGDQP</sequence>
<dbReference type="AlphaFoldDB" id="A0A929N006"/>
<comment type="caution">
    <text evidence="1">The sequence shown here is derived from an EMBL/GenBank/DDBJ whole genome shotgun (WGS) entry which is preliminary data.</text>
</comment>
<evidence type="ECO:0000313" key="2">
    <source>
        <dbReference type="Proteomes" id="UP000718630"/>
    </source>
</evidence>
<proteinExistence type="predicted"/>
<dbReference type="EMBL" id="JABZFZ010000279">
    <property type="protein sequence ID" value="MBF0940337.1"/>
    <property type="molecule type" value="Genomic_DNA"/>
</dbReference>
<protein>
    <submittedName>
        <fullName evidence="1">Uncharacterized protein</fullName>
    </submittedName>
</protein>
<feature type="non-terminal residue" evidence="1">
    <location>
        <position position="123"/>
    </location>
</feature>
<gene>
    <name evidence="1" type="ORF">HXK03_05615</name>
</gene>